<evidence type="ECO:0000313" key="3">
    <source>
        <dbReference type="EMBL" id="MUM76473.1"/>
    </source>
</evidence>
<accession>A0A7K1KK69</accession>
<keyword evidence="4" id="KW-1185">Reference proteome</keyword>
<dbReference type="EMBL" id="WODC01000001">
    <property type="protein sequence ID" value="MUM76473.1"/>
    <property type="molecule type" value="Genomic_DNA"/>
</dbReference>
<dbReference type="NCBIfam" id="NF008742">
    <property type="entry name" value="PRK11770.1-4"/>
    <property type="match status" value="1"/>
</dbReference>
<protein>
    <submittedName>
        <fullName evidence="3">YccF domain-containing protein</fullName>
    </submittedName>
</protein>
<dbReference type="PIRSF" id="PIRSF028777">
    <property type="entry name" value="UCP028777"/>
    <property type="match status" value="1"/>
</dbReference>
<comment type="caution">
    <text evidence="3">The sequence shown here is derived from an EMBL/GenBank/DDBJ whole genome shotgun (WGS) entry which is preliminary data.</text>
</comment>
<feature type="transmembrane region" description="Helical" evidence="1">
    <location>
        <begin position="69"/>
        <end position="89"/>
    </location>
</feature>
<evidence type="ECO:0000259" key="2">
    <source>
        <dbReference type="Pfam" id="PF03733"/>
    </source>
</evidence>
<feature type="domain" description="Inner membrane component" evidence="2">
    <location>
        <begin position="5"/>
        <end position="55"/>
    </location>
</feature>
<feature type="transmembrane region" description="Helical" evidence="1">
    <location>
        <begin position="7"/>
        <end position="32"/>
    </location>
</feature>
<evidence type="ECO:0000256" key="1">
    <source>
        <dbReference type="SAM" id="Phobius"/>
    </source>
</evidence>
<keyword evidence="1" id="KW-0472">Membrane</keyword>
<organism evidence="3 4">
    <name type="scientific">Pseudodesulfovibrio alkaliphilus</name>
    <dbReference type="NCBI Taxonomy" id="2661613"/>
    <lineage>
        <taxon>Bacteria</taxon>
        <taxon>Pseudomonadati</taxon>
        <taxon>Thermodesulfobacteriota</taxon>
        <taxon>Desulfovibrionia</taxon>
        <taxon>Desulfovibrionales</taxon>
        <taxon>Desulfovibrionaceae</taxon>
    </lineage>
</organism>
<keyword evidence="1" id="KW-0812">Transmembrane</keyword>
<dbReference type="InterPro" id="IPR031308">
    <property type="entry name" value="UCP028777"/>
</dbReference>
<dbReference type="Pfam" id="PF03733">
    <property type="entry name" value="YccF"/>
    <property type="match status" value="2"/>
</dbReference>
<sequence length="142" mass="15370">MLSFLGNVIWFVMGGVFMALGWLLAGCLMALSIIGLPWARSAFVIAGFALVPFGRTLIRRDILTGRRDLGTSGWGVVGNIIWFVFAGWWLCVGHILSALACFVTIIGIPWGWQHLKLAALTLAPVGTAVVSIREAEAFNPRA</sequence>
<reference evidence="3 4" key="1">
    <citation type="submission" date="2019-11" db="EMBL/GenBank/DDBJ databases">
        <title>Pseudodesulfovibrio alkaliphilus, sp. nov., an alkaliphilic sulfate-reducing bacteria from mud volcano of Taman peninsula, Russia.</title>
        <authorList>
            <person name="Frolova A."/>
            <person name="Merkel A.Y."/>
            <person name="Slobodkin A.I."/>
        </authorList>
    </citation>
    <scope>NUCLEOTIDE SEQUENCE [LARGE SCALE GENOMIC DNA]</scope>
    <source>
        <strain evidence="3 4">F-1</strain>
    </source>
</reference>
<dbReference type="InterPro" id="IPR005185">
    <property type="entry name" value="YccF"/>
</dbReference>
<feature type="transmembrane region" description="Helical" evidence="1">
    <location>
        <begin position="95"/>
        <end position="112"/>
    </location>
</feature>
<dbReference type="PANTHER" id="PTHR42903:SF1">
    <property type="entry name" value="INNER MEMBRANE PROTEIN YCCF"/>
    <property type="match status" value="1"/>
</dbReference>
<dbReference type="RefSeq" id="WP_155932091.1">
    <property type="nucleotide sequence ID" value="NZ_WODC01000001.1"/>
</dbReference>
<dbReference type="GO" id="GO:0005886">
    <property type="term" value="C:plasma membrane"/>
    <property type="evidence" value="ECO:0007669"/>
    <property type="project" value="TreeGrafter"/>
</dbReference>
<dbReference type="PANTHER" id="PTHR42903">
    <property type="entry name" value="INNER MEMBRANE PROTEIN YCCF"/>
    <property type="match status" value="1"/>
</dbReference>
<feature type="domain" description="Inner membrane component" evidence="2">
    <location>
        <begin position="77"/>
        <end position="126"/>
    </location>
</feature>
<dbReference type="Proteomes" id="UP000461162">
    <property type="component" value="Unassembled WGS sequence"/>
</dbReference>
<dbReference type="NCBIfam" id="NF008741">
    <property type="entry name" value="PRK11770.1-3"/>
    <property type="match status" value="1"/>
</dbReference>
<gene>
    <name evidence="3" type="ORF">GKC30_02360</name>
</gene>
<name>A0A7K1KK69_9BACT</name>
<proteinExistence type="predicted"/>
<dbReference type="InterPro" id="IPR052937">
    <property type="entry name" value="Inner_membrane_protein"/>
</dbReference>
<dbReference type="AlphaFoldDB" id="A0A7K1KK69"/>
<evidence type="ECO:0000313" key="4">
    <source>
        <dbReference type="Proteomes" id="UP000461162"/>
    </source>
</evidence>
<keyword evidence="1" id="KW-1133">Transmembrane helix</keyword>
<feature type="transmembrane region" description="Helical" evidence="1">
    <location>
        <begin position="38"/>
        <end position="57"/>
    </location>
</feature>